<evidence type="ECO:0000256" key="1">
    <source>
        <dbReference type="SAM" id="MobiDB-lite"/>
    </source>
</evidence>
<accession>A0A1X7S4D5</accession>
<dbReference type="EMBL" id="LT853701">
    <property type="protein sequence ID" value="SMQ54556.1"/>
    <property type="molecule type" value="Genomic_DNA"/>
</dbReference>
<feature type="compositionally biased region" description="Polar residues" evidence="1">
    <location>
        <begin position="65"/>
        <end position="82"/>
    </location>
</feature>
<proteinExistence type="predicted"/>
<evidence type="ECO:0000313" key="2">
    <source>
        <dbReference type="EMBL" id="SMQ54556.1"/>
    </source>
</evidence>
<reference evidence="2 3" key="1">
    <citation type="submission" date="2016-06" db="EMBL/GenBank/DDBJ databases">
        <authorList>
            <person name="Kjaerup R.B."/>
            <person name="Dalgaard T.S."/>
            <person name="Juul-Madsen H.R."/>
        </authorList>
    </citation>
    <scope>NUCLEOTIDE SEQUENCE [LARGE SCALE GENOMIC DNA]</scope>
</reference>
<keyword evidence="3" id="KW-1185">Reference proteome</keyword>
<feature type="region of interest" description="Disordered" evidence="1">
    <location>
        <begin position="49"/>
        <end position="82"/>
    </location>
</feature>
<protein>
    <submittedName>
        <fullName evidence="2">Uncharacterized protein</fullName>
    </submittedName>
</protein>
<sequence length="82" mass="8940">MWICTATSPAVSRPKSGAGNRIVWRNGGFENATSLGAKVHRGRLPSLRNRIPVKHNGGGLEDAQQLHSRSRSQQECNSEAVF</sequence>
<name>A0A1X7S4D5_ZYMT9</name>
<dbReference type="Proteomes" id="UP000215127">
    <property type="component" value="Chromosome 10"/>
</dbReference>
<dbReference type="AlphaFoldDB" id="A0A1X7S4D5"/>
<organism evidence="2 3">
    <name type="scientific">Zymoseptoria tritici (strain ST99CH_3D7)</name>
    <dbReference type="NCBI Taxonomy" id="1276538"/>
    <lineage>
        <taxon>Eukaryota</taxon>
        <taxon>Fungi</taxon>
        <taxon>Dikarya</taxon>
        <taxon>Ascomycota</taxon>
        <taxon>Pezizomycotina</taxon>
        <taxon>Dothideomycetes</taxon>
        <taxon>Dothideomycetidae</taxon>
        <taxon>Mycosphaerellales</taxon>
        <taxon>Mycosphaerellaceae</taxon>
        <taxon>Zymoseptoria</taxon>
    </lineage>
</organism>
<evidence type="ECO:0000313" key="3">
    <source>
        <dbReference type="Proteomes" id="UP000215127"/>
    </source>
</evidence>
<gene>
    <name evidence="2" type="ORF">ZT3D7_G9711</name>
</gene>